<accession>A0A2K1IZX0</accession>
<name>A0A2K1IZX0_PHYPA</name>
<evidence type="ECO:0000313" key="3">
    <source>
        <dbReference type="EnsemblPlants" id="PAC:32982078.CDS.1"/>
    </source>
</evidence>
<dbReference type="Gramene" id="Pp3c18_4590V3.1">
    <property type="protein sequence ID" value="PAC:32982078.CDS.1"/>
    <property type="gene ID" value="Pp3c18_4590"/>
</dbReference>
<keyword evidence="1" id="KW-1133">Transmembrane helix</keyword>
<dbReference type="PaxDb" id="3218-PP1S17_77V6.1"/>
<evidence type="ECO:0000256" key="1">
    <source>
        <dbReference type="SAM" id="Phobius"/>
    </source>
</evidence>
<reference evidence="2 4" key="1">
    <citation type="journal article" date="2008" name="Science">
        <title>The Physcomitrella genome reveals evolutionary insights into the conquest of land by plants.</title>
        <authorList>
            <person name="Rensing S."/>
            <person name="Lang D."/>
            <person name="Zimmer A."/>
            <person name="Terry A."/>
            <person name="Salamov A."/>
            <person name="Shapiro H."/>
            <person name="Nishiyama T."/>
            <person name="Perroud P.-F."/>
            <person name="Lindquist E."/>
            <person name="Kamisugi Y."/>
            <person name="Tanahashi T."/>
            <person name="Sakakibara K."/>
            <person name="Fujita T."/>
            <person name="Oishi K."/>
            <person name="Shin-I T."/>
            <person name="Kuroki Y."/>
            <person name="Toyoda A."/>
            <person name="Suzuki Y."/>
            <person name="Hashimoto A."/>
            <person name="Yamaguchi K."/>
            <person name="Sugano A."/>
            <person name="Kohara Y."/>
            <person name="Fujiyama A."/>
            <person name="Anterola A."/>
            <person name="Aoki S."/>
            <person name="Ashton N."/>
            <person name="Barbazuk W.B."/>
            <person name="Barker E."/>
            <person name="Bennetzen J."/>
            <person name="Bezanilla M."/>
            <person name="Blankenship R."/>
            <person name="Cho S.H."/>
            <person name="Dutcher S."/>
            <person name="Estelle M."/>
            <person name="Fawcett J.A."/>
            <person name="Gundlach H."/>
            <person name="Hanada K."/>
            <person name="Heyl A."/>
            <person name="Hicks K.A."/>
            <person name="Hugh J."/>
            <person name="Lohr M."/>
            <person name="Mayer K."/>
            <person name="Melkozernov A."/>
            <person name="Murata T."/>
            <person name="Nelson D."/>
            <person name="Pils B."/>
            <person name="Prigge M."/>
            <person name="Reiss B."/>
            <person name="Renner T."/>
            <person name="Rombauts S."/>
            <person name="Rushton P."/>
            <person name="Sanderfoot A."/>
            <person name="Schween G."/>
            <person name="Shiu S.-H."/>
            <person name="Stueber K."/>
            <person name="Theodoulou F.L."/>
            <person name="Tu H."/>
            <person name="Van de Peer Y."/>
            <person name="Verrier P.J."/>
            <person name="Waters E."/>
            <person name="Wood A."/>
            <person name="Yang L."/>
            <person name="Cove D."/>
            <person name="Cuming A."/>
            <person name="Hasebe M."/>
            <person name="Lucas S."/>
            <person name="Mishler D.B."/>
            <person name="Reski R."/>
            <person name="Grigoriev I."/>
            <person name="Quatrano R.S."/>
            <person name="Boore J.L."/>
        </authorList>
    </citation>
    <scope>NUCLEOTIDE SEQUENCE [LARGE SCALE GENOMIC DNA]</scope>
    <source>
        <strain evidence="3 4">cv. Gransden 2004</strain>
    </source>
</reference>
<dbReference type="Proteomes" id="UP000006727">
    <property type="component" value="Chromosome 18"/>
</dbReference>
<proteinExistence type="predicted"/>
<feature type="transmembrane region" description="Helical" evidence="1">
    <location>
        <begin position="77"/>
        <end position="96"/>
    </location>
</feature>
<feature type="transmembrane region" description="Helical" evidence="1">
    <location>
        <begin position="41"/>
        <end position="65"/>
    </location>
</feature>
<sequence length="168" mass="18365">MPAESQTGPKRVILVYSRCRSFSSSVVVVDVAGGSGAASRIWFSLLVVHITTSSGVAACNILVWFKDHFADWPRRALSWFPIVADLGSSLFSYLLIKVGGRRCFCLLHRRLEGGGDSRLGLFRVVDTFLITFDSSSTVGAALVRLWLRRTATFWGSSCLAVIVLSVCC</sequence>
<keyword evidence="4" id="KW-1185">Reference proteome</keyword>
<keyword evidence="1" id="KW-0472">Membrane</keyword>
<gene>
    <name evidence="2" type="ORF">PHYPA_022722</name>
</gene>
<dbReference type="EnsemblPlants" id="Pp3c18_4590V3.2">
    <property type="protein sequence ID" value="PAC:32982079.CDS.1"/>
    <property type="gene ID" value="Pp3c18_4590"/>
</dbReference>
<evidence type="ECO:0000313" key="2">
    <source>
        <dbReference type="EMBL" id="PNR34824.1"/>
    </source>
</evidence>
<evidence type="ECO:0000313" key="4">
    <source>
        <dbReference type="Proteomes" id="UP000006727"/>
    </source>
</evidence>
<dbReference type="InParanoid" id="A0A2K1IZX0"/>
<dbReference type="EnsemblPlants" id="Pp3c18_4590V3.1">
    <property type="protein sequence ID" value="PAC:32982078.CDS.1"/>
    <property type="gene ID" value="Pp3c18_4590"/>
</dbReference>
<keyword evidence="1" id="KW-0812">Transmembrane</keyword>
<dbReference type="EMBL" id="ABEU02000018">
    <property type="protein sequence ID" value="PNR34824.1"/>
    <property type="molecule type" value="Genomic_DNA"/>
</dbReference>
<dbReference type="Gramene" id="Pp3c18_4590V3.2">
    <property type="protein sequence ID" value="PAC:32982079.CDS.1"/>
    <property type="gene ID" value="Pp3c18_4590"/>
</dbReference>
<protein>
    <submittedName>
        <fullName evidence="2 3">Uncharacterized protein</fullName>
    </submittedName>
</protein>
<reference evidence="2 4" key="2">
    <citation type="journal article" date="2018" name="Plant J.">
        <title>The Physcomitrella patens chromosome-scale assembly reveals moss genome structure and evolution.</title>
        <authorList>
            <person name="Lang D."/>
            <person name="Ullrich K.K."/>
            <person name="Murat F."/>
            <person name="Fuchs J."/>
            <person name="Jenkins J."/>
            <person name="Haas F.B."/>
            <person name="Piednoel M."/>
            <person name="Gundlach H."/>
            <person name="Van Bel M."/>
            <person name="Meyberg R."/>
            <person name="Vives C."/>
            <person name="Morata J."/>
            <person name="Symeonidi A."/>
            <person name="Hiss M."/>
            <person name="Muchero W."/>
            <person name="Kamisugi Y."/>
            <person name="Saleh O."/>
            <person name="Blanc G."/>
            <person name="Decker E.L."/>
            <person name="van Gessel N."/>
            <person name="Grimwood J."/>
            <person name="Hayes R.D."/>
            <person name="Graham S.W."/>
            <person name="Gunter L.E."/>
            <person name="McDaniel S.F."/>
            <person name="Hoernstein S.N.W."/>
            <person name="Larsson A."/>
            <person name="Li F.W."/>
            <person name="Perroud P.F."/>
            <person name="Phillips J."/>
            <person name="Ranjan P."/>
            <person name="Rokshar D.S."/>
            <person name="Rothfels C.J."/>
            <person name="Schneider L."/>
            <person name="Shu S."/>
            <person name="Stevenson D.W."/>
            <person name="Thummler F."/>
            <person name="Tillich M."/>
            <person name="Villarreal Aguilar J.C."/>
            <person name="Widiez T."/>
            <person name="Wong G.K."/>
            <person name="Wymore A."/>
            <person name="Zhang Y."/>
            <person name="Zimmer A.D."/>
            <person name="Quatrano R.S."/>
            <person name="Mayer K.F.X."/>
            <person name="Goodstein D."/>
            <person name="Casacuberta J.M."/>
            <person name="Vandepoele K."/>
            <person name="Reski R."/>
            <person name="Cuming A.C."/>
            <person name="Tuskan G.A."/>
            <person name="Maumus F."/>
            <person name="Salse J."/>
            <person name="Schmutz J."/>
            <person name="Rensing S.A."/>
        </authorList>
    </citation>
    <scope>NUCLEOTIDE SEQUENCE [LARGE SCALE GENOMIC DNA]</scope>
    <source>
        <strain evidence="3 4">cv. Gransden 2004</strain>
    </source>
</reference>
<reference evidence="3" key="3">
    <citation type="submission" date="2020-12" db="UniProtKB">
        <authorList>
            <consortium name="EnsemblPlants"/>
        </authorList>
    </citation>
    <scope>IDENTIFICATION</scope>
</reference>
<dbReference type="AlphaFoldDB" id="A0A2K1IZX0"/>
<organism evidence="2">
    <name type="scientific">Physcomitrium patens</name>
    <name type="common">Spreading-leaved earth moss</name>
    <name type="synonym">Physcomitrella patens</name>
    <dbReference type="NCBI Taxonomy" id="3218"/>
    <lineage>
        <taxon>Eukaryota</taxon>
        <taxon>Viridiplantae</taxon>
        <taxon>Streptophyta</taxon>
        <taxon>Embryophyta</taxon>
        <taxon>Bryophyta</taxon>
        <taxon>Bryophytina</taxon>
        <taxon>Bryopsida</taxon>
        <taxon>Funariidae</taxon>
        <taxon>Funariales</taxon>
        <taxon>Funariaceae</taxon>
        <taxon>Physcomitrium</taxon>
    </lineage>
</organism>